<dbReference type="AlphaFoldDB" id="A0AAE0B6X9"/>
<dbReference type="Proteomes" id="UP001281410">
    <property type="component" value="Unassembled WGS sequence"/>
</dbReference>
<dbReference type="PANTHER" id="PTHR33116">
    <property type="entry name" value="REVERSE TRANSCRIPTASE ZINC-BINDING DOMAIN-CONTAINING PROTEIN-RELATED-RELATED"/>
    <property type="match status" value="1"/>
</dbReference>
<evidence type="ECO:0000313" key="2">
    <source>
        <dbReference type="Proteomes" id="UP001281410"/>
    </source>
</evidence>
<keyword evidence="2" id="KW-1185">Reference proteome</keyword>
<organism evidence="1 2">
    <name type="scientific">Dipteronia sinensis</name>
    <dbReference type="NCBI Taxonomy" id="43782"/>
    <lineage>
        <taxon>Eukaryota</taxon>
        <taxon>Viridiplantae</taxon>
        <taxon>Streptophyta</taxon>
        <taxon>Embryophyta</taxon>
        <taxon>Tracheophyta</taxon>
        <taxon>Spermatophyta</taxon>
        <taxon>Magnoliopsida</taxon>
        <taxon>eudicotyledons</taxon>
        <taxon>Gunneridae</taxon>
        <taxon>Pentapetalae</taxon>
        <taxon>rosids</taxon>
        <taxon>malvids</taxon>
        <taxon>Sapindales</taxon>
        <taxon>Sapindaceae</taxon>
        <taxon>Hippocastanoideae</taxon>
        <taxon>Acereae</taxon>
        <taxon>Dipteronia</taxon>
    </lineage>
</organism>
<evidence type="ECO:0008006" key="3">
    <source>
        <dbReference type="Google" id="ProtNLM"/>
    </source>
</evidence>
<accession>A0AAE0B6X9</accession>
<proteinExistence type="predicted"/>
<evidence type="ECO:0000313" key="1">
    <source>
        <dbReference type="EMBL" id="KAK3230420.1"/>
    </source>
</evidence>
<dbReference type="PANTHER" id="PTHR33116:SF86">
    <property type="entry name" value="REVERSE TRANSCRIPTASE DOMAIN-CONTAINING PROTEIN"/>
    <property type="match status" value="1"/>
</dbReference>
<comment type="caution">
    <text evidence="1">The sequence shown here is derived from an EMBL/GenBank/DDBJ whole genome shotgun (WGS) entry which is preliminary data.</text>
</comment>
<dbReference type="EMBL" id="JANJYJ010000001">
    <property type="protein sequence ID" value="KAK3230420.1"/>
    <property type="molecule type" value="Genomic_DNA"/>
</dbReference>
<sequence length="385" mass="43138">MINATVDRNELSGFKCSRSGPSISHLFFADDSLFFSKATRKDCLVLKRILDDYASASGQVVNFNKSALCVSNSVSSTVATELANVIGVNLVPCHERYLGLPSFAGRNKKVLFTSIKDQIWDKIKGWRDKLLSVGGKEILVKAVVQSIPTYVMSLFQLPKGLISEIHKMCARFWWRSSDTRRKIHWCSWQRMCAGKTDGGLGFRDLLVFNRALLAKQGWRLINNPDSLAARILKSCYFPDTSFLQAEVCRSGSMVWKGILWGRGILEGGSRWRIGDGSEVRIYHDRWLPRPTTFKTISPQVLEDKVMVSSLILASGAWNVPLIRASFLPEDADSILSLPLSSFRHKDRLQWYYENSGAFSVRSGYKVGLSMETSPSSSGLSGLESW</sequence>
<protein>
    <recommendedName>
        <fullName evidence="3">Reverse transcriptase</fullName>
    </recommendedName>
</protein>
<reference evidence="1" key="1">
    <citation type="journal article" date="2023" name="Plant J.">
        <title>Genome sequences and population genomics provide insights into the demographic history, inbreeding, and mutation load of two 'living fossil' tree species of Dipteronia.</title>
        <authorList>
            <person name="Feng Y."/>
            <person name="Comes H.P."/>
            <person name="Chen J."/>
            <person name="Zhu S."/>
            <person name="Lu R."/>
            <person name="Zhang X."/>
            <person name="Li P."/>
            <person name="Qiu J."/>
            <person name="Olsen K.M."/>
            <person name="Qiu Y."/>
        </authorList>
    </citation>
    <scope>NUCLEOTIDE SEQUENCE</scope>
    <source>
        <strain evidence="1">NBL</strain>
    </source>
</reference>
<name>A0AAE0B6X9_9ROSI</name>
<gene>
    <name evidence="1" type="ORF">Dsin_002301</name>
</gene>